<reference evidence="1 2" key="1">
    <citation type="submission" date="2019-02" db="EMBL/GenBank/DDBJ databases">
        <title>Deep-cultivation of Planctomycetes and their phenomic and genomic characterization uncovers novel biology.</title>
        <authorList>
            <person name="Wiegand S."/>
            <person name="Jogler M."/>
            <person name="Boedeker C."/>
            <person name="Pinto D."/>
            <person name="Vollmers J."/>
            <person name="Rivas-Marin E."/>
            <person name="Kohn T."/>
            <person name="Peeters S.H."/>
            <person name="Heuer A."/>
            <person name="Rast P."/>
            <person name="Oberbeckmann S."/>
            <person name="Bunk B."/>
            <person name="Jeske O."/>
            <person name="Meyerdierks A."/>
            <person name="Storesund J.E."/>
            <person name="Kallscheuer N."/>
            <person name="Luecker S."/>
            <person name="Lage O.M."/>
            <person name="Pohl T."/>
            <person name="Merkel B.J."/>
            <person name="Hornburger P."/>
            <person name="Mueller R.-W."/>
            <person name="Bruemmer F."/>
            <person name="Labrenz M."/>
            <person name="Spormann A.M."/>
            <person name="Op den Camp H."/>
            <person name="Overmann J."/>
            <person name="Amann R."/>
            <person name="Jetten M.S.M."/>
            <person name="Mascher T."/>
            <person name="Medema M.H."/>
            <person name="Devos D.P."/>
            <person name="Kaster A.-K."/>
            <person name="Ovreas L."/>
            <person name="Rohde M."/>
            <person name="Galperin M.Y."/>
            <person name="Jogler C."/>
        </authorList>
    </citation>
    <scope>NUCLEOTIDE SEQUENCE [LARGE SCALE GENOMIC DNA]</scope>
    <source>
        <strain evidence="1 2">Mal52</strain>
    </source>
</reference>
<dbReference type="KEGG" id="sdyn:Mal52_08080"/>
<protein>
    <recommendedName>
        <fullName evidence="3">Sulfatase</fullName>
    </recommendedName>
</protein>
<keyword evidence="2" id="KW-1185">Reference proteome</keyword>
<evidence type="ECO:0008006" key="3">
    <source>
        <dbReference type="Google" id="ProtNLM"/>
    </source>
</evidence>
<dbReference type="SUPFAM" id="SSF53649">
    <property type="entry name" value="Alkaline phosphatase-like"/>
    <property type="match status" value="1"/>
</dbReference>
<dbReference type="Gene3D" id="3.40.720.10">
    <property type="entry name" value="Alkaline Phosphatase, subunit A"/>
    <property type="match status" value="1"/>
</dbReference>
<dbReference type="EMBL" id="CP036276">
    <property type="protein sequence ID" value="QDU42352.1"/>
    <property type="molecule type" value="Genomic_DNA"/>
</dbReference>
<name>A0A517ZIQ1_9PLAN</name>
<dbReference type="PANTHER" id="PTHR43737">
    <property type="entry name" value="BLL7424 PROTEIN"/>
    <property type="match status" value="1"/>
</dbReference>
<organism evidence="1 2">
    <name type="scientific">Symmachiella dynata</name>
    <dbReference type="NCBI Taxonomy" id="2527995"/>
    <lineage>
        <taxon>Bacteria</taxon>
        <taxon>Pseudomonadati</taxon>
        <taxon>Planctomycetota</taxon>
        <taxon>Planctomycetia</taxon>
        <taxon>Planctomycetales</taxon>
        <taxon>Planctomycetaceae</taxon>
        <taxon>Symmachiella</taxon>
    </lineage>
</organism>
<dbReference type="PANTHER" id="PTHR43737:SF1">
    <property type="entry name" value="DUF1501 DOMAIN-CONTAINING PROTEIN"/>
    <property type="match status" value="1"/>
</dbReference>
<dbReference type="Proteomes" id="UP000319383">
    <property type="component" value="Chromosome"/>
</dbReference>
<dbReference type="Pfam" id="PF07394">
    <property type="entry name" value="DUF1501"/>
    <property type="match status" value="1"/>
</dbReference>
<dbReference type="InterPro" id="IPR010869">
    <property type="entry name" value="DUF1501"/>
</dbReference>
<evidence type="ECO:0000313" key="2">
    <source>
        <dbReference type="Proteomes" id="UP000319383"/>
    </source>
</evidence>
<accession>A0A517ZIQ1</accession>
<gene>
    <name evidence="1" type="ORF">Mal52_08080</name>
</gene>
<dbReference type="InterPro" id="IPR017850">
    <property type="entry name" value="Alkaline_phosphatase_core_sf"/>
</dbReference>
<dbReference type="RefSeq" id="WP_145374413.1">
    <property type="nucleotide sequence ID" value="NZ_CP036276.1"/>
</dbReference>
<proteinExistence type="predicted"/>
<dbReference type="AlphaFoldDB" id="A0A517ZIQ1"/>
<evidence type="ECO:0000313" key="1">
    <source>
        <dbReference type="EMBL" id="QDU42352.1"/>
    </source>
</evidence>
<sequence length="486" mass="53284">MFSQQDKLTPCGRTRREFLWQAGGGFAGTALTGMLAADGFFDTPAVAGEAKVASPLAAKRPHFAARAKSVIFLFMYGGPSQVDLWDPKPELVKRDGEVMPNLDNDPLFKVRNPGKLLGSTRTFTPAGESGIPVSDLFPHVANCVDDIAVIRSMYADSFAHGSGLLQMNTGFVRQGNPSCGSWINYGLGTSNQNLPGYVVLLDHRGGPITGPPNWSSGYMPATYQGTQFRTTGAPIVDLRSSIGLSQQRQRDQLDLIGMLNQRHQQQRSGESDLQSRIDSYELAFRMQQHAPEAVDLSAESAATQSLYGLDDRQTEKFGRRCLMARRLVERGVRFVQVYSGGGHSEQTWDAHSNVNKNHEEHCRNTDRPVAGLLQDLKRRGLLDETLVVWTGEFGRTPTAQNGKGRDHSPRGFSAWMAGGGVKGGQTIGATDEFGFAAVENKVHVHDLHATILHLLGLDHELLTYFHGGRDMRLTDVEGRVVRELLA</sequence>